<dbReference type="InterPro" id="IPR013766">
    <property type="entry name" value="Thioredoxin_domain"/>
</dbReference>
<dbReference type="Proteomes" id="UP000193925">
    <property type="component" value="Chromosome AFERRI"/>
</dbReference>
<organism evidence="2">
    <name type="scientific">Acidithiobacillus ferrivorans</name>
    <dbReference type="NCBI Taxonomy" id="160808"/>
    <lineage>
        <taxon>Bacteria</taxon>
        <taxon>Pseudomonadati</taxon>
        <taxon>Pseudomonadota</taxon>
        <taxon>Acidithiobacillia</taxon>
        <taxon>Acidithiobacillales</taxon>
        <taxon>Acidithiobacillaceae</taxon>
        <taxon>Acidithiobacillus</taxon>
    </lineage>
</organism>
<dbReference type="SUPFAM" id="SSF52833">
    <property type="entry name" value="Thioredoxin-like"/>
    <property type="match status" value="1"/>
</dbReference>
<dbReference type="Gene3D" id="3.40.30.10">
    <property type="entry name" value="Glutaredoxin"/>
    <property type="match status" value="1"/>
</dbReference>
<evidence type="ECO:0000313" key="2">
    <source>
        <dbReference type="EMBL" id="CDQ11839.1"/>
    </source>
</evidence>
<dbReference type="PROSITE" id="PS51352">
    <property type="entry name" value="THIOREDOXIN_2"/>
    <property type="match status" value="1"/>
</dbReference>
<feature type="domain" description="Thioredoxin" evidence="1">
    <location>
        <begin position="8"/>
        <end position="163"/>
    </location>
</feature>
<dbReference type="InterPro" id="IPR000866">
    <property type="entry name" value="AhpC/TSA"/>
</dbReference>
<dbReference type="GO" id="GO:0016209">
    <property type="term" value="F:antioxidant activity"/>
    <property type="evidence" value="ECO:0007669"/>
    <property type="project" value="InterPro"/>
</dbReference>
<proteinExistence type="predicted"/>
<name>A0A060UZE7_9PROT</name>
<evidence type="ECO:0000313" key="3">
    <source>
        <dbReference type="EMBL" id="SMH65394.1"/>
    </source>
</evidence>
<dbReference type="RefSeq" id="WP_035195104.1">
    <property type="nucleotide sequence ID" value="NZ_CCCS020000057.1"/>
</dbReference>
<dbReference type="InterPro" id="IPR047262">
    <property type="entry name" value="PRX-like1"/>
</dbReference>
<dbReference type="Pfam" id="PF00578">
    <property type="entry name" value="AhpC-TSA"/>
    <property type="match status" value="1"/>
</dbReference>
<sequence>MAMTAKDLPVGGAMPEFCLPIGGQTGQWCSTQAQGKPLLVLFICNHCPYVIHISKRLGELTTQWQQQGVQVVGINSNDAVNYPDDASEKMPAEARRAGYFFPYLFDGEQSVAKGFNAVCTPDLFLFDAAGALFYHGQFDASRPKNDLPVTGEDLAAAVAAVLAGAEPPVKVLPSIGCSIKWRPGNEPEDWV</sequence>
<dbReference type="AlphaFoldDB" id="A0A060UZE7"/>
<dbReference type="EMBL" id="CCCS020000057">
    <property type="protein sequence ID" value="CDQ11839.1"/>
    <property type="molecule type" value="Genomic_DNA"/>
</dbReference>
<reference evidence="2" key="2">
    <citation type="submission" date="2014-07" db="EMBL/GenBank/DDBJ databases">
        <title>Initial genome analysis of the psychrotolerant acidophile Acidithiobacillus ferrivorans CF27: insights into iron and sulfur oxidation pathways and into biofilm formation.</title>
        <authorList>
            <person name="Talla E."/>
            <person name="Hedrich S."/>
            <person name="Mangenot S."/>
            <person name="Ji B."/>
            <person name="Johnson D.B."/>
            <person name="Barbe V."/>
            <person name="Bonnefoy V."/>
        </authorList>
    </citation>
    <scope>NUCLEOTIDE SEQUENCE [LARGE SCALE GENOMIC DNA]</scope>
    <source>
        <strain evidence="2">CF27</strain>
    </source>
</reference>
<evidence type="ECO:0000259" key="1">
    <source>
        <dbReference type="PROSITE" id="PS51352"/>
    </source>
</evidence>
<evidence type="ECO:0000313" key="4">
    <source>
        <dbReference type="Proteomes" id="UP000193925"/>
    </source>
</evidence>
<dbReference type="GO" id="GO:0016491">
    <property type="term" value="F:oxidoreductase activity"/>
    <property type="evidence" value="ECO:0007669"/>
    <property type="project" value="InterPro"/>
</dbReference>
<dbReference type="PANTHER" id="PTHR43640:SF1">
    <property type="entry name" value="THIOREDOXIN-DEPENDENT PEROXIREDOXIN"/>
    <property type="match status" value="1"/>
</dbReference>
<reference evidence="3 4" key="3">
    <citation type="submission" date="2017-03" db="EMBL/GenBank/DDBJ databases">
        <authorList>
            <person name="Regsiter A."/>
            <person name="William W."/>
        </authorList>
    </citation>
    <scope>NUCLEOTIDE SEQUENCE [LARGE SCALE GENOMIC DNA]</scope>
    <source>
        <strain evidence="3">PRJEB5721</strain>
    </source>
</reference>
<protein>
    <submittedName>
        <fullName evidence="2">Alkyl hydroperoxide reductase/ Thiol specific antioxidant/ Mal allergen</fullName>
    </submittedName>
</protein>
<dbReference type="EMBL" id="LT841305">
    <property type="protein sequence ID" value="SMH65394.1"/>
    <property type="molecule type" value="Genomic_DNA"/>
</dbReference>
<accession>A0A060UZE7</accession>
<keyword evidence="4" id="KW-1185">Reference proteome</keyword>
<gene>
    <name evidence="3" type="ORF">AFERRI_20176</name>
    <name evidence="2" type="ORF">AFERRI_600065</name>
</gene>
<dbReference type="PANTHER" id="PTHR43640">
    <property type="entry name" value="OS07G0260300 PROTEIN"/>
    <property type="match status" value="1"/>
</dbReference>
<reference evidence="2" key="1">
    <citation type="submission" date="2014-03" db="EMBL/GenBank/DDBJ databases">
        <authorList>
            <person name="Genoscope - CEA"/>
        </authorList>
    </citation>
    <scope>NUCLEOTIDE SEQUENCE [LARGE SCALE GENOMIC DNA]</scope>
    <source>
        <strain evidence="2">CF27</strain>
    </source>
</reference>
<dbReference type="InterPro" id="IPR036249">
    <property type="entry name" value="Thioredoxin-like_sf"/>
</dbReference>
<dbReference type="CDD" id="cd02969">
    <property type="entry name" value="PRX_like1"/>
    <property type="match status" value="1"/>
</dbReference>